<evidence type="ECO:0000313" key="2">
    <source>
        <dbReference type="Proteomes" id="UP000195080"/>
    </source>
</evidence>
<keyword evidence="2" id="KW-1185">Reference proteome</keyword>
<protein>
    <submittedName>
        <fullName evidence="1">Uncharacterized protein</fullName>
    </submittedName>
</protein>
<sequence length="40" mass="4666">MFDNKENRYIMKGALPDAPIKKLWAIDDGSHQTMLLPEDY</sequence>
<dbReference type="Gene3D" id="3.10.450.150">
    <property type="entry name" value="enterococcus faecalis protein"/>
    <property type="match status" value="1"/>
</dbReference>
<reference evidence="1 2" key="2">
    <citation type="submission" date="2024-03" db="EMBL/GenBank/DDBJ databases">
        <title>The Genome Sequence of Enterococcus sp. DIV0727d.</title>
        <authorList>
            <consortium name="The Broad Institute Genomics Platform"/>
            <consortium name="The Broad Institute Microbial Omics Core"/>
            <consortium name="The Broad Institute Genomic Center for Infectious Diseases"/>
            <person name="Earl A."/>
            <person name="Manson A."/>
            <person name="Gilmore M."/>
            <person name="Schwartman J."/>
            <person name="Shea T."/>
            <person name="Abouelleil A."/>
            <person name="Cao P."/>
            <person name="Chapman S."/>
            <person name="Cusick C."/>
            <person name="Young S."/>
            <person name="Neafsey D."/>
            <person name="Nusbaum C."/>
            <person name="Birren B."/>
        </authorList>
    </citation>
    <scope>NUCLEOTIDE SEQUENCE [LARGE SCALE GENOMIC DNA]</scope>
    <source>
        <strain evidence="1 2">12C11_DIV0727</strain>
    </source>
</reference>
<proteinExistence type="predicted"/>
<dbReference type="Proteomes" id="UP000195080">
    <property type="component" value="Chromosome"/>
</dbReference>
<dbReference type="EMBL" id="CP147248">
    <property type="protein sequence ID" value="WYJ87464.1"/>
    <property type="molecule type" value="Genomic_DNA"/>
</dbReference>
<evidence type="ECO:0000313" key="1">
    <source>
        <dbReference type="EMBL" id="WYJ87464.1"/>
    </source>
</evidence>
<organism evidence="1 2">
    <name type="scientific">Candidatus Enterococcus lemimoniae</name>
    <dbReference type="NCBI Taxonomy" id="1834167"/>
    <lineage>
        <taxon>Bacteria</taxon>
        <taxon>Bacillati</taxon>
        <taxon>Bacillota</taxon>
        <taxon>Bacilli</taxon>
        <taxon>Lactobacillales</taxon>
        <taxon>Enterococcaceae</taxon>
        <taxon>Enterococcus</taxon>
    </lineage>
</organism>
<dbReference type="RefSeq" id="WP_339099685.1">
    <property type="nucleotide sequence ID" value="NZ_CP147248.1"/>
</dbReference>
<accession>A0ABZ2TBF4</accession>
<name>A0ABZ2TBF4_9ENTE</name>
<reference evidence="2" key="1">
    <citation type="submission" date="2017-05" db="EMBL/GenBank/DDBJ databases">
        <title>The Genome Sequence of EEnterococcus faecalis 9F2_4866.</title>
        <authorList>
            <consortium name="The Broad Institute Genomics Platform"/>
            <consortium name="The Broad Institute Genomic Center for Infectious Diseases"/>
            <person name="Earl A."/>
            <person name="Manson A."/>
            <person name="Schwartman J."/>
            <person name="Gilmore M."/>
            <person name="Abouelleil A."/>
            <person name="Cao P."/>
            <person name="Chapman S."/>
            <person name="Cusick C."/>
            <person name="Shea T."/>
            <person name="Young S."/>
            <person name="Neafsey D."/>
            <person name="Nusbaum C."/>
            <person name="Birren B."/>
        </authorList>
    </citation>
    <scope>NUCLEOTIDE SEQUENCE [LARGE SCALE GENOMIC DNA]</scope>
    <source>
        <strain evidence="2">12C11_DIV0727</strain>
    </source>
</reference>
<gene>
    <name evidence="1" type="ORF">A5866_002560</name>
</gene>